<dbReference type="PANTHER" id="PTHR11048">
    <property type="entry name" value="PRENYLTRANSFERASES"/>
    <property type="match status" value="1"/>
</dbReference>
<keyword evidence="4 6" id="KW-1133">Transmembrane helix</keyword>
<dbReference type="NCBIfam" id="NF006088">
    <property type="entry name" value="PRK08238.1"/>
    <property type="match status" value="1"/>
</dbReference>
<organism evidence="7 8">
    <name type="scientific">Bordetella genomosp. 11</name>
    <dbReference type="NCBI Taxonomy" id="1416808"/>
    <lineage>
        <taxon>Bacteria</taxon>
        <taxon>Pseudomonadati</taxon>
        <taxon>Pseudomonadota</taxon>
        <taxon>Betaproteobacteria</taxon>
        <taxon>Burkholderiales</taxon>
        <taxon>Alcaligenaceae</taxon>
        <taxon>Bordetella</taxon>
    </lineage>
</organism>
<dbReference type="Proteomes" id="UP000215767">
    <property type="component" value="Unassembled WGS sequence"/>
</dbReference>
<dbReference type="CDD" id="cd13963">
    <property type="entry name" value="PT_UbiA_2"/>
    <property type="match status" value="1"/>
</dbReference>
<evidence type="ECO:0000256" key="3">
    <source>
        <dbReference type="ARBA" id="ARBA00022692"/>
    </source>
</evidence>
<evidence type="ECO:0000256" key="2">
    <source>
        <dbReference type="ARBA" id="ARBA00022475"/>
    </source>
</evidence>
<keyword evidence="5 6" id="KW-0472">Membrane</keyword>
<accession>A0A261UM68</accession>
<gene>
    <name evidence="7" type="ORF">CAL28_28080</name>
</gene>
<dbReference type="InterPro" id="IPR036412">
    <property type="entry name" value="HAD-like_sf"/>
</dbReference>
<protein>
    <recommendedName>
        <fullName evidence="9">Prenyltransferase</fullName>
    </recommendedName>
</protein>
<keyword evidence="2" id="KW-1003">Cell membrane</keyword>
<sequence length="477" mass="53794">MAKIDNCIVVDLDGTLVMTDMLVENLFLFLRTYPWRVFSLFAWLLKGKAYFKSRLADAVLPPTERLPYNEALLVWLDQRRRAGARLVLATASDHRIAQRVADHLRIFDTVLGSQPHVNLSARRKREALVGLYGERGFEYIGNSAADLKVWDAASLIHVVNPERGVLSAARKLGDIGEVFDSRPGYLKAVLKALRVHQWAKNLLLFVPLLASHRLFEMALTMRGALGFLAFSLCASSVYLLNDLLDLQDDRQHRTKRFRPLAAGTLPIVHGLVLMPALLAAALLIALLWLPLSFLAVLAGYYLLTLAYSLRLKRVVMLDVVTLAMLYTVRVFAGAAAMSLVTTFWILAFCIFIFLSLAFVKRYTELREARQKGKMDKSAGRGYYPSDFELLASLGGSSGYISVLVLALYINDASFGSLYRRPEWMWAACPLLLYWLSRVWLLAHRGEMHDDPIVFALRDRTSRWVCVLFLLAFALASF</sequence>
<evidence type="ECO:0000313" key="8">
    <source>
        <dbReference type="Proteomes" id="UP000215767"/>
    </source>
</evidence>
<dbReference type="AlphaFoldDB" id="A0A261UM68"/>
<dbReference type="GO" id="GO:0016765">
    <property type="term" value="F:transferase activity, transferring alkyl or aryl (other than methyl) groups"/>
    <property type="evidence" value="ECO:0007669"/>
    <property type="project" value="InterPro"/>
</dbReference>
<evidence type="ECO:0000256" key="4">
    <source>
        <dbReference type="ARBA" id="ARBA00022989"/>
    </source>
</evidence>
<dbReference type="Pfam" id="PF01040">
    <property type="entry name" value="UbiA"/>
    <property type="match status" value="1"/>
</dbReference>
<dbReference type="RefSeq" id="WP_094844250.1">
    <property type="nucleotide sequence ID" value="NZ_NEVS01000004.1"/>
</dbReference>
<dbReference type="InterPro" id="IPR044878">
    <property type="entry name" value="UbiA_sf"/>
</dbReference>
<reference evidence="8" key="1">
    <citation type="submission" date="2017-05" db="EMBL/GenBank/DDBJ databases">
        <title>Complete and WGS of Bordetella genogroups.</title>
        <authorList>
            <person name="Spilker T."/>
            <person name="Lipuma J."/>
        </authorList>
    </citation>
    <scope>NUCLEOTIDE SEQUENCE [LARGE SCALE GENOMIC DNA]</scope>
    <source>
        <strain evidence="8">AU8856</strain>
    </source>
</reference>
<dbReference type="GO" id="GO:0009247">
    <property type="term" value="P:glycolipid biosynthetic process"/>
    <property type="evidence" value="ECO:0007669"/>
    <property type="project" value="TreeGrafter"/>
</dbReference>
<feature type="transmembrane region" description="Helical" evidence="6">
    <location>
        <begin position="221"/>
        <end position="240"/>
    </location>
</feature>
<dbReference type="PANTHER" id="PTHR11048:SF5">
    <property type="entry name" value="DECAPRENYL-PHOSPHATE PHOSPHORIBOSYLTRANSFERASE"/>
    <property type="match status" value="1"/>
</dbReference>
<feature type="transmembrane region" description="Helical" evidence="6">
    <location>
        <begin position="389"/>
        <end position="410"/>
    </location>
</feature>
<proteinExistence type="predicted"/>
<dbReference type="Gene3D" id="3.40.50.1000">
    <property type="entry name" value="HAD superfamily/HAD-like"/>
    <property type="match status" value="1"/>
</dbReference>
<keyword evidence="8" id="KW-1185">Reference proteome</keyword>
<feature type="transmembrane region" description="Helical" evidence="6">
    <location>
        <begin position="260"/>
        <end position="278"/>
    </location>
</feature>
<comment type="subcellular location">
    <subcellularLocation>
        <location evidence="1">Membrane</location>
        <topology evidence="1">Multi-pass membrane protein</topology>
    </subcellularLocation>
</comment>
<dbReference type="GO" id="GO:0005886">
    <property type="term" value="C:plasma membrane"/>
    <property type="evidence" value="ECO:0007669"/>
    <property type="project" value="TreeGrafter"/>
</dbReference>
<dbReference type="SUPFAM" id="SSF56784">
    <property type="entry name" value="HAD-like"/>
    <property type="match status" value="1"/>
</dbReference>
<comment type="caution">
    <text evidence="7">The sequence shown here is derived from an EMBL/GenBank/DDBJ whole genome shotgun (WGS) entry which is preliminary data.</text>
</comment>
<feature type="transmembrane region" description="Helical" evidence="6">
    <location>
        <begin position="284"/>
        <end position="303"/>
    </location>
</feature>
<dbReference type="InterPro" id="IPR023214">
    <property type="entry name" value="HAD_sf"/>
</dbReference>
<keyword evidence="3 6" id="KW-0812">Transmembrane</keyword>
<evidence type="ECO:0000256" key="5">
    <source>
        <dbReference type="ARBA" id="ARBA00023136"/>
    </source>
</evidence>
<evidence type="ECO:0008006" key="9">
    <source>
        <dbReference type="Google" id="ProtNLM"/>
    </source>
</evidence>
<dbReference type="OrthoDB" id="9803632at2"/>
<feature type="transmembrane region" description="Helical" evidence="6">
    <location>
        <begin position="342"/>
        <end position="359"/>
    </location>
</feature>
<dbReference type="EMBL" id="NEVS01000004">
    <property type="protein sequence ID" value="OZI62976.1"/>
    <property type="molecule type" value="Genomic_DNA"/>
</dbReference>
<dbReference type="Gene3D" id="1.10.357.140">
    <property type="entry name" value="UbiA prenyltransferase"/>
    <property type="match status" value="1"/>
</dbReference>
<evidence type="ECO:0000313" key="7">
    <source>
        <dbReference type="EMBL" id="OZI62976.1"/>
    </source>
</evidence>
<dbReference type="InterPro" id="IPR000537">
    <property type="entry name" value="UbiA_prenyltransferase"/>
</dbReference>
<evidence type="ECO:0000256" key="1">
    <source>
        <dbReference type="ARBA" id="ARBA00004141"/>
    </source>
</evidence>
<evidence type="ECO:0000256" key="6">
    <source>
        <dbReference type="SAM" id="Phobius"/>
    </source>
</evidence>
<feature type="transmembrane region" description="Helical" evidence="6">
    <location>
        <begin position="422"/>
        <end position="440"/>
    </location>
</feature>
<dbReference type="InterPro" id="IPR039653">
    <property type="entry name" value="Prenyltransferase"/>
</dbReference>
<feature type="transmembrane region" description="Helical" evidence="6">
    <location>
        <begin position="315"/>
        <end position="336"/>
    </location>
</feature>
<name>A0A261UM68_9BORD</name>